<keyword evidence="11" id="KW-0347">Helicase</keyword>
<dbReference type="GO" id="GO:0006260">
    <property type="term" value="P:DNA replication"/>
    <property type="evidence" value="ECO:0007669"/>
    <property type="project" value="InterPro"/>
</dbReference>
<dbReference type="SMART" id="SM00487">
    <property type="entry name" value="DEXDc"/>
    <property type="match status" value="1"/>
</dbReference>
<dbReference type="GO" id="GO:0005737">
    <property type="term" value="C:cytoplasm"/>
    <property type="evidence" value="ECO:0007669"/>
    <property type="project" value="TreeGrafter"/>
</dbReference>
<dbReference type="InterPro" id="IPR014001">
    <property type="entry name" value="Helicase_ATP-bd"/>
</dbReference>
<dbReference type="GO" id="GO:0003677">
    <property type="term" value="F:DNA binding"/>
    <property type="evidence" value="ECO:0007669"/>
    <property type="project" value="UniProtKB-KW"/>
</dbReference>
<dbReference type="InterPro" id="IPR036388">
    <property type="entry name" value="WH-like_DNA-bd_sf"/>
</dbReference>
<evidence type="ECO:0000313" key="12">
    <source>
        <dbReference type="Proteomes" id="UP000053660"/>
    </source>
</evidence>
<dbReference type="InterPro" id="IPR010997">
    <property type="entry name" value="HRDC-like_sf"/>
</dbReference>
<evidence type="ECO:0000313" key="11">
    <source>
        <dbReference type="EMBL" id="KHJ90376.1"/>
    </source>
</evidence>
<dbReference type="GO" id="GO:0000724">
    <property type="term" value="P:double-strand break repair via homologous recombination"/>
    <property type="evidence" value="ECO:0007669"/>
    <property type="project" value="TreeGrafter"/>
</dbReference>
<dbReference type="InterPro" id="IPR027417">
    <property type="entry name" value="P-loop_NTPase"/>
</dbReference>
<dbReference type="GO" id="GO:0043138">
    <property type="term" value="F:3'-5' DNA helicase activity"/>
    <property type="evidence" value="ECO:0007669"/>
    <property type="project" value="UniProtKB-EC"/>
</dbReference>
<dbReference type="Gene3D" id="3.40.50.300">
    <property type="entry name" value="P-loop containing nucleotide triphosphate hydrolases"/>
    <property type="match status" value="2"/>
</dbReference>
<dbReference type="PROSITE" id="PS51192">
    <property type="entry name" value="HELICASE_ATP_BIND_1"/>
    <property type="match status" value="1"/>
</dbReference>
<evidence type="ECO:0000256" key="1">
    <source>
        <dbReference type="ARBA" id="ARBA00005446"/>
    </source>
</evidence>
<dbReference type="SMART" id="SM00341">
    <property type="entry name" value="HRDC"/>
    <property type="match status" value="1"/>
</dbReference>
<organism evidence="11 12">
    <name type="scientific">Oesophagostomum dentatum</name>
    <name type="common">Nodular worm</name>
    <dbReference type="NCBI Taxonomy" id="61180"/>
    <lineage>
        <taxon>Eukaryota</taxon>
        <taxon>Metazoa</taxon>
        <taxon>Ecdysozoa</taxon>
        <taxon>Nematoda</taxon>
        <taxon>Chromadorea</taxon>
        <taxon>Rhabditida</taxon>
        <taxon>Rhabditina</taxon>
        <taxon>Rhabditomorpha</taxon>
        <taxon>Strongyloidea</taxon>
        <taxon>Strongylidae</taxon>
        <taxon>Oesophagostomum</taxon>
    </lineage>
</organism>
<dbReference type="FunFam" id="3.40.50.300:FF:001389">
    <property type="entry name" value="ATP-dependent DNA helicase RecQ"/>
    <property type="match status" value="1"/>
</dbReference>
<dbReference type="GO" id="GO:0005524">
    <property type="term" value="F:ATP binding"/>
    <property type="evidence" value="ECO:0007669"/>
    <property type="project" value="InterPro"/>
</dbReference>
<evidence type="ECO:0000256" key="8">
    <source>
        <dbReference type="SAM" id="MobiDB-lite"/>
    </source>
</evidence>
<dbReference type="AlphaFoldDB" id="A0A0B1T2J1"/>
<dbReference type="InterPro" id="IPR018982">
    <property type="entry name" value="RQC_domain"/>
</dbReference>
<dbReference type="GO" id="GO:0005694">
    <property type="term" value="C:chromosome"/>
    <property type="evidence" value="ECO:0007669"/>
    <property type="project" value="TreeGrafter"/>
</dbReference>
<dbReference type="Gene3D" id="1.10.150.80">
    <property type="entry name" value="HRDC domain"/>
    <property type="match status" value="1"/>
</dbReference>
<reference evidence="11 12" key="1">
    <citation type="submission" date="2014-03" db="EMBL/GenBank/DDBJ databases">
        <title>Draft genome of the hookworm Oesophagostomum dentatum.</title>
        <authorList>
            <person name="Mitreva M."/>
        </authorList>
    </citation>
    <scope>NUCLEOTIDE SEQUENCE [LARGE SCALE GENOMIC DNA]</scope>
    <source>
        <strain evidence="11 12">OD-Hann</strain>
    </source>
</reference>
<comment type="catalytic activity">
    <reaction evidence="6">
        <text>Couples ATP hydrolysis with the unwinding of duplex DNA by translocating in the 3'-5' direction.</text>
        <dbReference type="EC" id="5.6.2.4"/>
    </reaction>
</comment>
<protein>
    <recommendedName>
        <fullName evidence="7">DNA 3'-5' helicase</fullName>
        <ecNumber evidence="7">5.6.2.4</ecNumber>
    </recommendedName>
</protein>
<evidence type="ECO:0000256" key="2">
    <source>
        <dbReference type="ARBA" id="ARBA00022801"/>
    </source>
</evidence>
<dbReference type="PANTHER" id="PTHR13710:SF153">
    <property type="entry name" value="RECQ-LIKE DNA HELICASE BLM"/>
    <property type="match status" value="1"/>
</dbReference>
<dbReference type="SUPFAM" id="SSF52540">
    <property type="entry name" value="P-loop containing nucleoside triphosphate hydrolases"/>
    <property type="match status" value="2"/>
</dbReference>
<feature type="domain" description="Helicase ATP-binding" evidence="10">
    <location>
        <begin position="300"/>
        <end position="510"/>
    </location>
</feature>
<dbReference type="Pfam" id="PF09382">
    <property type="entry name" value="RQC"/>
    <property type="match status" value="1"/>
</dbReference>
<keyword evidence="5" id="KW-0539">Nucleus</keyword>
<keyword evidence="3" id="KW-0238">DNA-binding</keyword>
<feature type="region of interest" description="Disordered" evidence="8">
    <location>
        <begin position="128"/>
        <end position="147"/>
    </location>
</feature>
<name>A0A0B1T2J1_OESDE</name>
<keyword evidence="12" id="KW-1185">Reference proteome</keyword>
<evidence type="ECO:0000256" key="3">
    <source>
        <dbReference type="ARBA" id="ARBA00023125"/>
    </source>
</evidence>
<evidence type="ECO:0000259" key="9">
    <source>
        <dbReference type="PROSITE" id="PS50967"/>
    </source>
</evidence>
<dbReference type="FunFam" id="1.10.10.10:FF:000878">
    <property type="entry name" value="ATP-dependent DNA helicase"/>
    <property type="match status" value="1"/>
</dbReference>
<keyword evidence="11" id="KW-0547">Nucleotide-binding</keyword>
<dbReference type="Pfam" id="PF00570">
    <property type="entry name" value="HRDC"/>
    <property type="match status" value="1"/>
</dbReference>
<dbReference type="InterPro" id="IPR036390">
    <property type="entry name" value="WH_DNA-bd_sf"/>
</dbReference>
<dbReference type="FunFam" id="1.10.150.80:FF:000019">
    <property type="entry name" value="ATP-dependent DNA helicase"/>
    <property type="match status" value="1"/>
</dbReference>
<keyword evidence="2" id="KW-0378">Hydrolase</keyword>
<dbReference type="EC" id="5.6.2.4" evidence="7"/>
<dbReference type="GO" id="GO:0009378">
    <property type="term" value="F:four-way junction helicase activity"/>
    <property type="evidence" value="ECO:0007669"/>
    <property type="project" value="TreeGrafter"/>
</dbReference>
<dbReference type="SUPFAM" id="SSF47819">
    <property type="entry name" value="HRDC-like"/>
    <property type="match status" value="1"/>
</dbReference>
<evidence type="ECO:0000256" key="7">
    <source>
        <dbReference type="ARBA" id="ARBA00034808"/>
    </source>
</evidence>
<keyword evidence="11" id="KW-0067">ATP-binding</keyword>
<dbReference type="Pfam" id="PF16124">
    <property type="entry name" value="RecQ_Zn_bind"/>
    <property type="match status" value="1"/>
</dbReference>
<dbReference type="PANTHER" id="PTHR13710">
    <property type="entry name" value="DNA HELICASE RECQ FAMILY MEMBER"/>
    <property type="match status" value="1"/>
</dbReference>
<comment type="similarity">
    <text evidence="1">Belongs to the helicase family. RecQ subfamily.</text>
</comment>
<feature type="non-terminal residue" evidence="11">
    <location>
        <position position="850"/>
    </location>
</feature>
<dbReference type="InterPro" id="IPR002464">
    <property type="entry name" value="DNA/RNA_helicase_DEAH_CS"/>
</dbReference>
<dbReference type="InterPro" id="IPR011545">
    <property type="entry name" value="DEAD/DEAH_box_helicase_dom"/>
</dbReference>
<gene>
    <name evidence="11" type="ORF">OESDEN_09781</name>
</gene>
<dbReference type="GO" id="GO:0016787">
    <property type="term" value="F:hydrolase activity"/>
    <property type="evidence" value="ECO:0007669"/>
    <property type="project" value="UniProtKB-KW"/>
</dbReference>
<dbReference type="EMBL" id="KN553083">
    <property type="protein sequence ID" value="KHJ90376.1"/>
    <property type="molecule type" value="Genomic_DNA"/>
</dbReference>
<dbReference type="Pfam" id="PF00270">
    <property type="entry name" value="DEAD"/>
    <property type="match status" value="1"/>
</dbReference>
<accession>A0A0B1T2J1</accession>
<evidence type="ECO:0000256" key="4">
    <source>
        <dbReference type="ARBA" id="ARBA00023235"/>
    </source>
</evidence>
<keyword evidence="4" id="KW-0413">Isomerase</keyword>
<dbReference type="GO" id="GO:0005634">
    <property type="term" value="C:nucleus"/>
    <property type="evidence" value="ECO:0007669"/>
    <property type="project" value="TreeGrafter"/>
</dbReference>
<dbReference type="PROSITE" id="PS50967">
    <property type="entry name" value="HRDC"/>
    <property type="match status" value="1"/>
</dbReference>
<dbReference type="SMART" id="SM00956">
    <property type="entry name" value="RQC"/>
    <property type="match status" value="1"/>
</dbReference>
<dbReference type="SUPFAM" id="SSF46785">
    <property type="entry name" value="Winged helix' DNA-binding domain"/>
    <property type="match status" value="1"/>
</dbReference>
<evidence type="ECO:0000256" key="6">
    <source>
        <dbReference type="ARBA" id="ARBA00034617"/>
    </source>
</evidence>
<sequence>MQTAKQRYDAVKPRERVEFGGYRFVIPSLDFKVPKFRCCNGIHEGAESCPDKSDSFDLAECANEVMISFTVQKSLAKEVLSDRPSLQLPNAVARCASAKVDADRIMEAFAPPRSISLASASAVLNTKSNDDITSTVPPTPQKPSTSTDQALNDIVVESDDEIIFQDEPSDDCILLDDEPAGGNDSFDEIEMMDTMPPTGDAYHLDSDDSFNDETYEIVPIKQQVGSKERHAINYFMGNILWLKAYLADMHGQFRGFLKDDGDEFEDDVAALGQQLRDEMYKTLKEKFGFNSFRHRQKTAITAILLGHDAFVLMPTGAGKSLCYQLPAVMSNGVTVVVSPLKSLIEDQRTKMRDLAISCEALTSDLSDSDQSIIYNRLMSSPPDIKLLYVTPEKISASGRLASVFASLHCRNFLSRFVIDEAHCVSQWGHDFRPDYTKLQSLRRDYAQPKKSGIVEITLQLIDNTVVPSSPRMGPKIFERIIQVPIIALTATATPKIVADTKDHLGIADSKFLPKSIEGYYQETGRAGRDGNPSYCLLLYNYNDAIRLRKMVEADDSKAPASVRSMHRQNIYQVVSYCENISVCRRKILVEHFGEVYDAQMCLKSSTPCDVCQRYKHNPDAVKLFDVSEEALLILTAMTKMRNVTLRYLAELFRGQLNKKDADQAMRLGHTGLPSYGRGVGMTDQDSLRFLRKMVVEGYIEERLYRTKFESTVAYAELSSKGRQMVMSGTKPKVYLHVTTDKKRKSIASDLLARTAVSEAKALKEKHMVKYGDIFSKCLQALTQLLTDMADEMRLSGPYAIISREGLEQVAALLPRTNTDLLQVDSMTSTKIEKYGARIMTALKPFWKEVD</sequence>
<dbReference type="InterPro" id="IPR002121">
    <property type="entry name" value="HRDC_dom"/>
</dbReference>
<feature type="domain" description="HRDC" evidence="9">
    <location>
        <begin position="771"/>
        <end position="850"/>
    </location>
</feature>
<proteinExistence type="inferred from homology"/>
<dbReference type="PROSITE" id="PS00690">
    <property type="entry name" value="DEAH_ATP_HELICASE"/>
    <property type="match status" value="1"/>
</dbReference>
<evidence type="ECO:0000259" key="10">
    <source>
        <dbReference type="PROSITE" id="PS51192"/>
    </source>
</evidence>
<dbReference type="OrthoDB" id="10261556at2759"/>
<dbReference type="Gene3D" id="1.10.10.10">
    <property type="entry name" value="Winged helix-like DNA-binding domain superfamily/Winged helix DNA-binding domain"/>
    <property type="match status" value="1"/>
</dbReference>
<dbReference type="Proteomes" id="UP000053660">
    <property type="component" value="Unassembled WGS sequence"/>
</dbReference>
<dbReference type="InterPro" id="IPR044876">
    <property type="entry name" value="HRDC_dom_sf"/>
</dbReference>
<evidence type="ECO:0000256" key="5">
    <source>
        <dbReference type="ARBA" id="ARBA00023242"/>
    </source>
</evidence>
<dbReference type="InterPro" id="IPR032284">
    <property type="entry name" value="RecQ_Zn-bd"/>
</dbReference>